<dbReference type="PANTHER" id="PTHR23026">
    <property type="entry name" value="NADPH NITROREDUCTASE"/>
    <property type="match status" value="1"/>
</dbReference>
<dbReference type="Gene3D" id="3.40.109.10">
    <property type="entry name" value="NADH Oxidase"/>
    <property type="match status" value="1"/>
</dbReference>
<evidence type="ECO:0008006" key="4">
    <source>
        <dbReference type="Google" id="ProtNLM"/>
    </source>
</evidence>
<keyword evidence="3" id="KW-1185">Reference proteome</keyword>
<dbReference type="PANTHER" id="PTHR23026:SF123">
    <property type="entry name" value="NAD(P)H NITROREDUCTASE RV3131-RELATED"/>
    <property type="match status" value="1"/>
</dbReference>
<dbReference type="InterPro" id="IPR000415">
    <property type="entry name" value="Nitroreductase-like"/>
</dbReference>
<sequence length="323" mass="34515">MTTPLTLTNTAFRDVVAAAVRAPSLHNSQPWRFRNRGGAIEVHLDPARRLPVADPTGWAARIACGAATFNAHLALTAMGLAAQVQLLPEPSSPQLLARLIPTAAWQTTPAEEALFAAIERRFSNREPFYPAPVPVHAQVQIAEAARAEGAWADILSGPACVEAISEIVRAADAVLAADSAYQEELHAWTRPDRDDRDGVPAPSGGPVRQTGDLLPRRAYGNREAVPGGDFDPDPLLVVLGTAGDTPADQLRAGIALQRVLLTITDAGLAASMLSQPIEDPAERDSLRRALDRCEVPQMVLRVGTGRAGYPTPRRDLAEVIDEP</sequence>
<evidence type="ECO:0000313" key="3">
    <source>
        <dbReference type="Proteomes" id="UP000619293"/>
    </source>
</evidence>
<gene>
    <name evidence="2" type="ORF">Cch02nite_74230</name>
</gene>
<dbReference type="EMBL" id="BONG01000078">
    <property type="protein sequence ID" value="GIF93979.1"/>
    <property type="molecule type" value="Genomic_DNA"/>
</dbReference>
<organism evidence="2 3">
    <name type="scientific">Catellatospora chokoriensis</name>
    <dbReference type="NCBI Taxonomy" id="310353"/>
    <lineage>
        <taxon>Bacteria</taxon>
        <taxon>Bacillati</taxon>
        <taxon>Actinomycetota</taxon>
        <taxon>Actinomycetes</taxon>
        <taxon>Micromonosporales</taxon>
        <taxon>Micromonosporaceae</taxon>
        <taxon>Catellatospora</taxon>
    </lineage>
</organism>
<dbReference type="Proteomes" id="UP000619293">
    <property type="component" value="Unassembled WGS sequence"/>
</dbReference>
<accession>A0A8J3KDI5</accession>
<dbReference type="GO" id="GO:0016491">
    <property type="term" value="F:oxidoreductase activity"/>
    <property type="evidence" value="ECO:0007669"/>
    <property type="project" value="InterPro"/>
</dbReference>
<dbReference type="SUPFAM" id="SSF55469">
    <property type="entry name" value="FMN-dependent nitroreductase-like"/>
    <property type="match status" value="2"/>
</dbReference>
<proteinExistence type="predicted"/>
<reference evidence="2 3" key="1">
    <citation type="submission" date="2021-01" db="EMBL/GenBank/DDBJ databases">
        <title>Whole genome shotgun sequence of Catellatospora chokoriensis NBRC 107358.</title>
        <authorList>
            <person name="Komaki H."/>
            <person name="Tamura T."/>
        </authorList>
    </citation>
    <scope>NUCLEOTIDE SEQUENCE [LARGE SCALE GENOMIC DNA]</scope>
    <source>
        <strain evidence="2 3">NBRC 107358</strain>
    </source>
</reference>
<dbReference type="AlphaFoldDB" id="A0A8J3KDI5"/>
<feature type="compositionally biased region" description="Basic and acidic residues" evidence="1">
    <location>
        <begin position="187"/>
        <end position="198"/>
    </location>
</feature>
<protein>
    <recommendedName>
        <fullName evidence="4">Nitroreductase family protein</fullName>
    </recommendedName>
</protein>
<dbReference type="InterPro" id="IPR050627">
    <property type="entry name" value="Nitroreductase/BluB"/>
</dbReference>
<evidence type="ECO:0000256" key="1">
    <source>
        <dbReference type="SAM" id="MobiDB-lite"/>
    </source>
</evidence>
<dbReference type="RefSeq" id="WP_191843432.1">
    <property type="nucleotide sequence ID" value="NZ_BAAALB010000042.1"/>
</dbReference>
<evidence type="ECO:0000313" key="2">
    <source>
        <dbReference type="EMBL" id="GIF93979.1"/>
    </source>
</evidence>
<name>A0A8J3KDI5_9ACTN</name>
<feature type="region of interest" description="Disordered" evidence="1">
    <location>
        <begin position="187"/>
        <end position="213"/>
    </location>
</feature>
<dbReference type="NCBIfam" id="NF047509">
    <property type="entry name" value="Rv3131_FMN_oxido"/>
    <property type="match status" value="1"/>
</dbReference>
<comment type="caution">
    <text evidence="2">The sequence shown here is derived from an EMBL/GenBank/DDBJ whole genome shotgun (WGS) entry which is preliminary data.</text>
</comment>